<dbReference type="GeneID" id="97424207"/>
<protein>
    <submittedName>
        <fullName evidence="1">Uncharacterized protein</fullName>
    </submittedName>
</protein>
<name>A0AAW8NB50_PSEOX</name>
<evidence type="ECO:0000313" key="1">
    <source>
        <dbReference type="EMBL" id="MDR7164842.1"/>
    </source>
</evidence>
<organism evidence="1 2">
    <name type="scientific">Pseudarthrobacter oxydans</name>
    <name type="common">Arthrobacter oxydans</name>
    <dbReference type="NCBI Taxonomy" id="1671"/>
    <lineage>
        <taxon>Bacteria</taxon>
        <taxon>Bacillati</taxon>
        <taxon>Actinomycetota</taxon>
        <taxon>Actinomycetes</taxon>
        <taxon>Micrococcales</taxon>
        <taxon>Micrococcaceae</taxon>
        <taxon>Pseudarthrobacter</taxon>
    </lineage>
</organism>
<comment type="caution">
    <text evidence="1">The sequence shown here is derived from an EMBL/GenBank/DDBJ whole genome shotgun (WGS) entry which is preliminary data.</text>
</comment>
<gene>
    <name evidence="1" type="ORF">J2X12_002880</name>
</gene>
<accession>A0AAW8NB50</accession>
<evidence type="ECO:0000313" key="2">
    <source>
        <dbReference type="Proteomes" id="UP001262032"/>
    </source>
</evidence>
<sequence>MSFTRFQVATRATGFRRVVQVHVYEDLDELRAATQRQWTTSEGHSDAAATCTSFDSLLPAPEHSHTVAVIRLWTGQLTTRTVAHEVTHAAMHIYFLDRLRQYAQARRHLHIGNEEIAYMVGDMSSDVIERLYRLGLLPN</sequence>
<proteinExistence type="predicted"/>
<dbReference type="EMBL" id="JAVDWN010000010">
    <property type="protein sequence ID" value="MDR7164842.1"/>
    <property type="molecule type" value="Genomic_DNA"/>
</dbReference>
<reference evidence="1" key="1">
    <citation type="submission" date="2023-07" db="EMBL/GenBank/DDBJ databases">
        <title>Sorghum-associated microbial communities from plants grown in Nebraska, USA.</title>
        <authorList>
            <person name="Schachtman D."/>
        </authorList>
    </citation>
    <scope>NUCLEOTIDE SEQUENCE</scope>
    <source>
        <strain evidence="1">BE261</strain>
    </source>
</reference>
<dbReference type="Proteomes" id="UP001262032">
    <property type="component" value="Unassembled WGS sequence"/>
</dbReference>
<dbReference type="AlphaFoldDB" id="A0AAW8NB50"/>
<dbReference type="RefSeq" id="WP_310114108.1">
    <property type="nucleotide sequence ID" value="NZ_JAVDTN010000017.1"/>
</dbReference>